<dbReference type="InterPro" id="IPR050490">
    <property type="entry name" value="Bact_solute-bd_prot1"/>
</dbReference>
<dbReference type="SUPFAM" id="SSF53850">
    <property type="entry name" value="Periplasmic binding protein-like II"/>
    <property type="match status" value="1"/>
</dbReference>
<proteinExistence type="predicted"/>
<feature type="chain" id="PRO_5039585659" evidence="1">
    <location>
        <begin position="24"/>
        <end position="440"/>
    </location>
</feature>
<feature type="signal peptide" evidence="1">
    <location>
        <begin position="1"/>
        <end position="23"/>
    </location>
</feature>
<organism evidence="2 3">
    <name type="scientific">Alicyclobacillus cellulosilyticus</name>
    <dbReference type="NCBI Taxonomy" id="1003997"/>
    <lineage>
        <taxon>Bacteria</taxon>
        <taxon>Bacillati</taxon>
        <taxon>Bacillota</taxon>
        <taxon>Bacilli</taxon>
        <taxon>Bacillales</taxon>
        <taxon>Alicyclobacillaceae</taxon>
        <taxon>Alicyclobacillus</taxon>
    </lineage>
</organism>
<evidence type="ECO:0000313" key="3">
    <source>
        <dbReference type="Proteomes" id="UP000637695"/>
    </source>
</evidence>
<accession>A0A917KE26</accession>
<dbReference type="InterPro" id="IPR006059">
    <property type="entry name" value="SBP"/>
</dbReference>
<dbReference type="AlphaFoldDB" id="A0A917KE26"/>
<dbReference type="CDD" id="cd13585">
    <property type="entry name" value="PBP2_TMBP_like"/>
    <property type="match status" value="1"/>
</dbReference>
<sequence>MLKKKAAVASVSALAMLGLVAGAQVASATAMRHGAAKKATVTIRFTWWGDPVRNKVYNGVIQAFEKKYPNIIVNAEPTSWSDYWTKLSVQMAGGNAPDVIGMHQFYVTDYAKRGQLLDLTPYVKDGTINLHDFPKAVQDSGKVNGKLVMIAQGVTMSGQVYNKTLFQQMGVPLPKLNWTWDDFIKEATALKQAFTAHGMGNDHWGADDESGAMQPVFNYFVRQRGKNLFTKDGKLGFTFSDLKAWFTMWDNLRKKGVIPDAATAAQNSTASREQSLFVQGKVGITAIPANQIYLYQTDMPNQTLGLVGEPMLGNKSGAFVEGAYLAVPKSSKHPKEAATFINFFINDPNAGKIFKIEQGMPGSVKIDKIVKPLLTPTQQQEVAFIDNRLKLAGVAPNPPKGYSEVATLFTQTAQAIAFGQKSIDQACNDFLKQAEQILGK</sequence>
<dbReference type="Proteomes" id="UP000637695">
    <property type="component" value="Unassembled WGS sequence"/>
</dbReference>
<dbReference type="EMBL" id="BMOY01000025">
    <property type="protein sequence ID" value="GGJ08337.1"/>
    <property type="molecule type" value="Genomic_DNA"/>
</dbReference>
<reference evidence="2" key="1">
    <citation type="journal article" date="2014" name="Int. J. Syst. Evol. Microbiol.">
        <title>Complete genome sequence of Corynebacterium casei LMG S-19264T (=DSM 44701T), isolated from a smear-ripened cheese.</title>
        <authorList>
            <consortium name="US DOE Joint Genome Institute (JGI-PGF)"/>
            <person name="Walter F."/>
            <person name="Albersmeier A."/>
            <person name="Kalinowski J."/>
            <person name="Ruckert C."/>
        </authorList>
    </citation>
    <scope>NUCLEOTIDE SEQUENCE</scope>
    <source>
        <strain evidence="2">JCM 18487</strain>
    </source>
</reference>
<evidence type="ECO:0000256" key="1">
    <source>
        <dbReference type="SAM" id="SignalP"/>
    </source>
</evidence>
<gene>
    <name evidence="2" type="ORF">GCM10010885_16840</name>
</gene>
<name>A0A917KE26_9BACL</name>
<dbReference type="Gene3D" id="3.40.190.10">
    <property type="entry name" value="Periplasmic binding protein-like II"/>
    <property type="match status" value="2"/>
</dbReference>
<reference evidence="2" key="2">
    <citation type="submission" date="2020-09" db="EMBL/GenBank/DDBJ databases">
        <authorList>
            <person name="Sun Q."/>
            <person name="Ohkuma M."/>
        </authorList>
    </citation>
    <scope>NUCLEOTIDE SEQUENCE</scope>
    <source>
        <strain evidence="2">JCM 18487</strain>
    </source>
</reference>
<dbReference type="PANTHER" id="PTHR43649">
    <property type="entry name" value="ARABINOSE-BINDING PROTEIN-RELATED"/>
    <property type="match status" value="1"/>
</dbReference>
<comment type="caution">
    <text evidence="2">The sequence shown here is derived from an EMBL/GenBank/DDBJ whole genome shotgun (WGS) entry which is preliminary data.</text>
</comment>
<keyword evidence="3" id="KW-1185">Reference proteome</keyword>
<dbReference type="PANTHER" id="PTHR43649:SF11">
    <property type="entry name" value="ABC TRANSPORTER SUBSTRATE-BINDING PROTEIN YESO-RELATED"/>
    <property type="match status" value="1"/>
</dbReference>
<dbReference type="RefSeq" id="WP_188882401.1">
    <property type="nucleotide sequence ID" value="NZ_BMOY01000025.1"/>
</dbReference>
<evidence type="ECO:0000313" key="2">
    <source>
        <dbReference type="EMBL" id="GGJ08337.1"/>
    </source>
</evidence>
<dbReference type="Pfam" id="PF01547">
    <property type="entry name" value="SBP_bac_1"/>
    <property type="match status" value="1"/>
</dbReference>
<keyword evidence="1" id="KW-0732">Signal</keyword>
<protein>
    <submittedName>
        <fullName evidence="2">ABC transporter substrate-binding protein</fullName>
    </submittedName>
</protein>